<evidence type="ECO:0000313" key="8">
    <source>
        <dbReference type="Proteomes" id="UP000792374"/>
    </source>
</evidence>
<feature type="domain" description="Peptidase M10 metallopeptidase" evidence="6">
    <location>
        <begin position="120"/>
        <end position="240"/>
    </location>
</feature>
<keyword evidence="5" id="KW-1133">Transmembrane helix</keyword>
<dbReference type="RefSeq" id="YP_008004498.1">
    <property type="nucleotide sequence ID" value="NC_021249.1"/>
</dbReference>
<dbReference type="InterPro" id="IPR001818">
    <property type="entry name" value="Pept_M10_metallopeptidase"/>
</dbReference>
<keyword evidence="8" id="KW-1185">Reference proteome</keyword>
<proteinExistence type="predicted"/>
<accession>A0ABM9QKD8</accession>
<evidence type="ECO:0000256" key="1">
    <source>
        <dbReference type="ARBA" id="ARBA00022670"/>
    </source>
</evidence>
<reference evidence="7" key="1">
    <citation type="journal article" date="2013" name="J. Virol.">
        <title>New Insights into the Evolution of Entomopoxvirinae from the Complete Genome Sequences of Four Entomopoxviruses Infecting Adoxophyes honmai, Choristoneura biennis, Choristoneura rosaceana, and Mythimna separata.</title>
        <authorList>
            <person name="Theze J."/>
            <person name="Takatsuka J."/>
            <person name="Li Z."/>
            <person name="Gallais J."/>
            <person name="Doucet D."/>
            <person name="Arif B."/>
            <person name="Nakai M."/>
            <person name="Herniou E.A."/>
        </authorList>
    </citation>
    <scope>NUCLEOTIDE SEQUENCE</scope>
</reference>
<dbReference type="EMBL" id="HF679133">
    <property type="protein sequence ID" value="CCU55996.1"/>
    <property type="molecule type" value="Genomic_DNA"/>
</dbReference>
<keyword evidence="1" id="KW-0645">Protease</keyword>
<evidence type="ECO:0000256" key="4">
    <source>
        <dbReference type="ARBA" id="ARBA00022833"/>
    </source>
</evidence>
<keyword evidence="3" id="KW-0378">Hydrolase</keyword>
<evidence type="ECO:0000256" key="2">
    <source>
        <dbReference type="ARBA" id="ARBA00022723"/>
    </source>
</evidence>
<dbReference type="GeneID" id="15613419"/>
<evidence type="ECO:0000313" key="7">
    <source>
        <dbReference type="EMBL" id="CCU55996.1"/>
    </source>
</evidence>
<dbReference type="Proteomes" id="UP000792374">
    <property type="component" value="Genome"/>
</dbReference>
<dbReference type="Gene3D" id="3.40.390.10">
    <property type="entry name" value="Collagenase (Catalytic Domain)"/>
    <property type="match status" value="1"/>
</dbReference>
<name>A0ABM9QKD8_9POXV</name>
<dbReference type="SUPFAM" id="SSF55486">
    <property type="entry name" value="Metalloproteases ('zincins'), catalytic domain"/>
    <property type="match status" value="1"/>
</dbReference>
<sequence>MFKYYILFVIVIVYSYNIICKYEYNNCMKKSIYIKDNIYFNNNIKNITNINEWIELLNNLNIYYNNNTLNDLINDNCNVKTIILVNDIYDNINKIKYNRKKQHCKQTKIYWTYYTYYGIDNNILIDVCNKSFNAWNKYINACKKFIFTNKTRSTYLKISIIKNNKTSIHGFTKNILAHYHTNNIHLNYDYIIKNINNKKFLIVLIIHEIGHFLGLKDNNNIYSVMNSRHNYNIYDSFNISDASKMLHYFDINKILCC</sequence>
<protein>
    <recommendedName>
        <fullName evidence="6">Peptidase M10 metallopeptidase domain-containing protein</fullName>
    </recommendedName>
</protein>
<keyword evidence="5" id="KW-0812">Transmembrane</keyword>
<gene>
    <name evidence="7" type="ORF">CHREV_094</name>
</gene>
<feature type="transmembrane region" description="Helical" evidence="5">
    <location>
        <begin position="6"/>
        <end position="24"/>
    </location>
</feature>
<evidence type="ECO:0000256" key="5">
    <source>
        <dbReference type="SAM" id="Phobius"/>
    </source>
</evidence>
<organism evidence="7 8">
    <name type="scientific">Choristoneura rosaceana entomopoxvirus 'L'</name>
    <dbReference type="NCBI Taxonomy" id="1293539"/>
    <lineage>
        <taxon>Viruses</taxon>
        <taxon>Varidnaviria</taxon>
        <taxon>Bamfordvirae</taxon>
        <taxon>Nucleocytoviricota</taxon>
        <taxon>Pokkesviricetes</taxon>
        <taxon>Chitovirales</taxon>
        <taxon>Poxviridae</taxon>
        <taxon>Entomopoxvirinae</taxon>
        <taxon>Betaentomopoxvirus</taxon>
        <taxon>Betaentomopoxvirus crosaceana</taxon>
        <taxon>Choristoneura rosaceana entomopoxvirus</taxon>
    </lineage>
</organism>
<evidence type="ECO:0000259" key="6">
    <source>
        <dbReference type="Pfam" id="PF00413"/>
    </source>
</evidence>
<dbReference type="InterPro" id="IPR024079">
    <property type="entry name" value="MetalloPept_cat_dom_sf"/>
</dbReference>
<keyword evidence="2" id="KW-0479">Metal-binding</keyword>
<keyword evidence="4" id="KW-0862">Zinc</keyword>
<evidence type="ECO:0000256" key="3">
    <source>
        <dbReference type="ARBA" id="ARBA00022801"/>
    </source>
</evidence>
<keyword evidence="5" id="KW-0472">Membrane</keyword>
<dbReference type="Pfam" id="PF00413">
    <property type="entry name" value="Peptidase_M10"/>
    <property type="match status" value="1"/>
</dbReference>